<reference evidence="2 3" key="1">
    <citation type="submission" date="2015-06" db="EMBL/GenBank/DDBJ databases">
        <title>Survival trade-offs in plant roots during colonization by closely related pathogenic and mutualistic fungi.</title>
        <authorList>
            <person name="Hacquard S."/>
            <person name="Kracher B."/>
            <person name="Hiruma K."/>
            <person name="Weinman A."/>
            <person name="Muench P."/>
            <person name="Garrido Oter R."/>
            <person name="Ver Loren van Themaat E."/>
            <person name="Dallerey J.-F."/>
            <person name="Damm U."/>
            <person name="Henrissat B."/>
            <person name="Lespinet O."/>
            <person name="Thon M."/>
            <person name="Kemen E."/>
            <person name="McHardy A.C."/>
            <person name="Schulze-Lefert P."/>
            <person name="O'Connell R.J."/>
        </authorList>
    </citation>
    <scope>NUCLEOTIDE SEQUENCE [LARGE SCALE GENOMIC DNA]</scope>
    <source>
        <strain evidence="2 3">MAFF 238704</strain>
    </source>
</reference>
<dbReference type="OrthoDB" id="442243at2759"/>
<dbReference type="InterPro" id="IPR029058">
    <property type="entry name" value="AB_hydrolase_fold"/>
</dbReference>
<dbReference type="STRING" id="1573173.A0A166LKW5"/>
<sequence>MPRTLLLCFIHGFKGNDNTFHDFPDDLKRSVTKQLPDHRVESIVYPQYETKGELAQATEAFLSWLKEQVMDVRKANVEKPWPPKDREVGVVLVAHSMGGFVAADALFLAINERANSNPSEDDPIFPLIQGILTFDTPYNGLARSMFVYGGFSNYQKVSSVFNVMTALSAAAPASLARLGTRRAATSAVASTSRNPGWKTWQLIAVRTGTVGAIAAGGVAAYVNREAIISGLKNLNKGSVKEGYQQSIGALGQGLAYINRGNVGQSFAWLSDHFTFVGALLKQKELNRRLERMGALKGVGIHDFYVSLGENGYWQGGYFVPERTFCAIPEESHSASSIFSRQVLPEVDDEVQAHMSMFQPEKHKGYEKMTEAAADLVIQWFNSDEPLVDDPKFRETPPEEVAEDHEVEETLEKAISNTEEPEESDEKLDEKDASKSTDELPDESPIDIAAAASLVPLPADGEGDLVGDVNTENMTTEEKRSYMQHLFQIAQSTGTGVKGWWPNKMPNMPSMPNMPNMPSMPKVPASVSSLGQVSMPSVNIWRKSTPSQTPADDSKKEEAAKAGGEGKVDTNVAGDKTETEVAGNGKQDADRIVEGEGNEVARMAAATGQLETANEADKKN</sequence>
<evidence type="ECO:0000256" key="1">
    <source>
        <dbReference type="SAM" id="MobiDB-lite"/>
    </source>
</evidence>
<organism evidence="2 3">
    <name type="scientific">Colletotrichum incanum</name>
    <name type="common">Soybean anthracnose fungus</name>
    <dbReference type="NCBI Taxonomy" id="1573173"/>
    <lineage>
        <taxon>Eukaryota</taxon>
        <taxon>Fungi</taxon>
        <taxon>Dikarya</taxon>
        <taxon>Ascomycota</taxon>
        <taxon>Pezizomycotina</taxon>
        <taxon>Sordariomycetes</taxon>
        <taxon>Hypocreomycetidae</taxon>
        <taxon>Glomerellales</taxon>
        <taxon>Glomerellaceae</taxon>
        <taxon>Colletotrichum</taxon>
        <taxon>Colletotrichum spaethianum species complex</taxon>
    </lineage>
</organism>
<keyword evidence="3" id="KW-1185">Reference proteome</keyword>
<feature type="compositionally biased region" description="Basic and acidic residues" evidence="1">
    <location>
        <begin position="427"/>
        <end position="437"/>
    </location>
</feature>
<dbReference type="SUPFAM" id="SSF53474">
    <property type="entry name" value="alpha/beta-Hydrolases"/>
    <property type="match status" value="1"/>
</dbReference>
<dbReference type="PANTHER" id="PTHR47842:SF2">
    <property type="entry name" value="DUF676 DOMAIN-CONTAINING PROTEIN"/>
    <property type="match status" value="1"/>
</dbReference>
<dbReference type="Proteomes" id="UP000076584">
    <property type="component" value="Unassembled WGS sequence"/>
</dbReference>
<name>A0A166LKW5_COLIC</name>
<feature type="compositionally biased region" description="Acidic residues" evidence="1">
    <location>
        <begin position="397"/>
        <end position="408"/>
    </location>
</feature>
<feature type="region of interest" description="Disordered" evidence="1">
    <location>
        <begin position="535"/>
        <end position="590"/>
    </location>
</feature>
<feature type="compositionally biased region" description="Polar residues" evidence="1">
    <location>
        <begin position="535"/>
        <end position="550"/>
    </location>
</feature>
<protein>
    <submittedName>
        <fullName evidence="2">Uncharacterized protein</fullName>
    </submittedName>
</protein>
<evidence type="ECO:0000313" key="2">
    <source>
        <dbReference type="EMBL" id="KZL63651.1"/>
    </source>
</evidence>
<dbReference type="PANTHER" id="PTHR47842">
    <property type="entry name" value="EXPRESSED PROTEIN"/>
    <property type="match status" value="1"/>
</dbReference>
<gene>
    <name evidence="2" type="ORF">CI238_11560</name>
</gene>
<dbReference type="EMBL" id="LFIW01002749">
    <property type="protein sequence ID" value="KZL63651.1"/>
    <property type="molecule type" value="Genomic_DNA"/>
</dbReference>
<feature type="compositionally biased region" description="Basic and acidic residues" evidence="1">
    <location>
        <begin position="551"/>
        <end position="567"/>
    </location>
</feature>
<comment type="caution">
    <text evidence="2">The sequence shown here is derived from an EMBL/GenBank/DDBJ whole genome shotgun (WGS) entry which is preliminary data.</text>
</comment>
<proteinExistence type="predicted"/>
<dbReference type="AlphaFoldDB" id="A0A166LKW5"/>
<dbReference type="Gene3D" id="3.40.50.1820">
    <property type="entry name" value="alpha/beta hydrolase"/>
    <property type="match status" value="1"/>
</dbReference>
<evidence type="ECO:0000313" key="3">
    <source>
        <dbReference type="Proteomes" id="UP000076584"/>
    </source>
</evidence>
<feature type="region of interest" description="Disordered" evidence="1">
    <location>
        <begin position="386"/>
        <end position="443"/>
    </location>
</feature>
<accession>A0A166LKW5</accession>